<dbReference type="OrthoDB" id="9811073at2"/>
<dbReference type="PANTHER" id="PTHR11669">
    <property type="entry name" value="REPLICATION FACTOR C / DNA POLYMERASE III GAMMA-TAU SUBUNIT"/>
    <property type="match status" value="1"/>
</dbReference>
<dbReference type="GO" id="GO:0003887">
    <property type="term" value="F:DNA-directed DNA polymerase activity"/>
    <property type="evidence" value="ECO:0007669"/>
    <property type="project" value="UniProtKB-KW"/>
</dbReference>
<dbReference type="Proteomes" id="UP000288395">
    <property type="component" value="Unassembled WGS sequence"/>
</dbReference>
<evidence type="ECO:0000313" key="4">
    <source>
        <dbReference type="EMBL" id="RUO22347.1"/>
    </source>
</evidence>
<dbReference type="PANTHER" id="PTHR11669:SF8">
    <property type="entry name" value="DNA POLYMERASE III SUBUNIT DELTA"/>
    <property type="match status" value="1"/>
</dbReference>
<comment type="caution">
    <text evidence="4">The sequence shown here is derived from an EMBL/GenBank/DDBJ whole genome shotgun (WGS) entry which is preliminary data.</text>
</comment>
<keyword evidence="2" id="KW-0808">Transferase</keyword>
<evidence type="ECO:0000256" key="1">
    <source>
        <dbReference type="ARBA" id="ARBA00012417"/>
    </source>
</evidence>
<organism evidence="4 5">
    <name type="scientific">Aliidiomarina iranensis</name>
    <dbReference type="NCBI Taxonomy" id="1434071"/>
    <lineage>
        <taxon>Bacteria</taxon>
        <taxon>Pseudomonadati</taxon>
        <taxon>Pseudomonadota</taxon>
        <taxon>Gammaproteobacteria</taxon>
        <taxon>Alteromonadales</taxon>
        <taxon>Idiomarinaceae</taxon>
        <taxon>Aliidiomarina</taxon>
    </lineage>
</organism>
<proteinExistence type="predicted"/>
<dbReference type="Pfam" id="PF13177">
    <property type="entry name" value="DNA_pol3_delta2"/>
    <property type="match status" value="1"/>
</dbReference>
<keyword evidence="2" id="KW-0548">Nucleotidyltransferase</keyword>
<reference evidence="5" key="1">
    <citation type="journal article" date="2018" name="Front. Microbiol.">
        <title>Genome-Based Analysis Reveals the Taxonomy and Diversity of the Family Idiomarinaceae.</title>
        <authorList>
            <person name="Liu Y."/>
            <person name="Lai Q."/>
            <person name="Shao Z."/>
        </authorList>
    </citation>
    <scope>NUCLEOTIDE SEQUENCE [LARGE SCALE GENOMIC DNA]</scope>
    <source>
        <strain evidence="5">GBPy7</strain>
    </source>
</reference>
<protein>
    <recommendedName>
        <fullName evidence="1">DNA-directed DNA polymerase</fullName>
        <ecNumber evidence="1">2.7.7.7</ecNumber>
    </recommendedName>
</protein>
<dbReference type="GO" id="GO:0009360">
    <property type="term" value="C:DNA polymerase III complex"/>
    <property type="evidence" value="ECO:0007669"/>
    <property type="project" value="TreeGrafter"/>
</dbReference>
<dbReference type="Gene3D" id="3.40.50.300">
    <property type="entry name" value="P-loop containing nucleotide triphosphate hydrolases"/>
    <property type="match status" value="1"/>
</dbReference>
<dbReference type="RefSeq" id="WP_126765828.1">
    <property type="nucleotide sequence ID" value="NZ_PIPJ01000002.1"/>
</dbReference>
<keyword evidence="5" id="KW-1185">Reference proteome</keyword>
<dbReference type="GO" id="GO:0006261">
    <property type="term" value="P:DNA-templated DNA replication"/>
    <property type="evidence" value="ECO:0007669"/>
    <property type="project" value="TreeGrafter"/>
</dbReference>
<dbReference type="EC" id="2.7.7.7" evidence="1"/>
<dbReference type="InterPro" id="IPR027417">
    <property type="entry name" value="P-loop_NTPase"/>
</dbReference>
<dbReference type="InterPro" id="IPR050238">
    <property type="entry name" value="DNA_Rep/Repair_Clamp_Loader"/>
</dbReference>
<keyword evidence="2" id="KW-0239">DNA-directed DNA polymerase</keyword>
<evidence type="ECO:0000256" key="3">
    <source>
        <dbReference type="ARBA" id="ARBA00049244"/>
    </source>
</evidence>
<gene>
    <name evidence="4" type="ORF">CWE08_03955</name>
</gene>
<name>A0A432W012_9GAMM</name>
<evidence type="ECO:0000313" key="5">
    <source>
        <dbReference type="Proteomes" id="UP000288395"/>
    </source>
</evidence>
<sequence length="319" mass="35290">MARVAFPWLRPLWQQLATAAHSGRLPHGMGFTYATDFGMDELLQQLAAFLLCQQLGQKQKACGQCKSCQLWHAGTHPDYLRIEPETGKQIGVDAVRKVALQVQQTASQGGNKVVQILHADRMTVQAANALLKTLEEPPENTFIQLAAVRYSQLLPTIRSRLLAYTLPQPSKAEIKSWLYEHSKQAISDNLILELALQKPLTVLQQLQDDEPVRSYLGLLCRGELELSKDLEQVHALLALLLTEIQVAHRQVLLGELPAVITNSISQPAAPKHLASALEEGYRRGVSLRKALQSAGINAQILMASWSGELTRSLRASAYN</sequence>
<dbReference type="EMBL" id="PIPJ01000002">
    <property type="protein sequence ID" value="RUO22347.1"/>
    <property type="molecule type" value="Genomic_DNA"/>
</dbReference>
<accession>A0A432W012</accession>
<evidence type="ECO:0000256" key="2">
    <source>
        <dbReference type="ARBA" id="ARBA00022932"/>
    </source>
</evidence>
<comment type="catalytic activity">
    <reaction evidence="3">
        <text>DNA(n) + a 2'-deoxyribonucleoside 5'-triphosphate = DNA(n+1) + diphosphate</text>
        <dbReference type="Rhea" id="RHEA:22508"/>
        <dbReference type="Rhea" id="RHEA-COMP:17339"/>
        <dbReference type="Rhea" id="RHEA-COMP:17340"/>
        <dbReference type="ChEBI" id="CHEBI:33019"/>
        <dbReference type="ChEBI" id="CHEBI:61560"/>
        <dbReference type="ChEBI" id="CHEBI:173112"/>
        <dbReference type="EC" id="2.7.7.7"/>
    </reaction>
</comment>
<dbReference type="SUPFAM" id="SSF52540">
    <property type="entry name" value="P-loop containing nucleoside triphosphate hydrolases"/>
    <property type="match status" value="1"/>
</dbReference>
<dbReference type="AlphaFoldDB" id="A0A432W012"/>